<sequence>MTGDSALRDRLPSIRAVLIGALAAQVLVALAVFSEDIWRVIEFRGRDEVRTVPTAPVSPGDQRRPYSPATVPAQPDRERRRDAPIVIPETLPTRMAFSIRETAARGVVLLAAGQIDARAAGRFLTFVEGLEAPPDFIALHSPGGSVAEALKLGRAIREAGFATMLTPDAACVSACPYILAGGVRRLVSGSAWVGLHQHYYDQSAILPAFMAVEAIQAGQGDTLLYLEEMGIDPVMLAHGLKTPPEDIYLLVEEELLGYGLATEMTP</sequence>
<dbReference type="EMBL" id="CP049056">
    <property type="protein sequence ID" value="QIE55833.1"/>
    <property type="molecule type" value="Genomic_DNA"/>
</dbReference>
<proteinExistence type="predicted"/>
<reference evidence="3 4" key="1">
    <citation type="submission" date="2020-02" db="EMBL/GenBank/DDBJ databases">
        <title>complete genome sequence of Rhodobacteraceae bacterium.</title>
        <authorList>
            <person name="Park J."/>
            <person name="Kim Y.-S."/>
            <person name="Kim K.-H."/>
        </authorList>
    </citation>
    <scope>NUCLEOTIDE SEQUENCE [LARGE SCALE GENOMIC DNA]</scope>
    <source>
        <strain evidence="3 4">RR4-56</strain>
    </source>
</reference>
<dbReference type="InterPro" id="IPR029045">
    <property type="entry name" value="ClpP/crotonase-like_dom_sf"/>
</dbReference>
<keyword evidence="2" id="KW-0812">Transmembrane</keyword>
<evidence type="ECO:0000313" key="3">
    <source>
        <dbReference type="EMBL" id="QIE55833.1"/>
    </source>
</evidence>
<keyword evidence="2" id="KW-1133">Transmembrane helix</keyword>
<dbReference type="KEGG" id="hdh:G5B40_10445"/>
<feature type="region of interest" description="Disordered" evidence="1">
    <location>
        <begin position="51"/>
        <end position="81"/>
    </location>
</feature>
<accession>A0A7L5BXG2</accession>
<gene>
    <name evidence="3" type="ORF">G5B40_10445</name>
</gene>
<dbReference type="AlphaFoldDB" id="A0A7L5BXG2"/>
<evidence type="ECO:0008006" key="5">
    <source>
        <dbReference type="Google" id="ProtNLM"/>
    </source>
</evidence>
<evidence type="ECO:0000256" key="1">
    <source>
        <dbReference type="SAM" id="MobiDB-lite"/>
    </source>
</evidence>
<dbReference type="SUPFAM" id="SSF52096">
    <property type="entry name" value="ClpP/crotonase"/>
    <property type="match status" value="1"/>
</dbReference>
<dbReference type="RefSeq" id="WP_165098253.1">
    <property type="nucleotide sequence ID" value="NZ_CP049056.1"/>
</dbReference>
<dbReference type="Proteomes" id="UP000503336">
    <property type="component" value="Chromosome"/>
</dbReference>
<organism evidence="3 4">
    <name type="scientific">Pikeienuella piscinae</name>
    <dbReference type="NCBI Taxonomy" id="2748098"/>
    <lineage>
        <taxon>Bacteria</taxon>
        <taxon>Pseudomonadati</taxon>
        <taxon>Pseudomonadota</taxon>
        <taxon>Alphaproteobacteria</taxon>
        <taxon>Rhodobacterales</taxon>
        <taxon>Paracoccaceae</taxon>
        <taxon>Pikeienuella</taxon>
    </lineage>
</organism>
<evidence type="ECO:0000313" key="4">
    <source>
        <dbReference type="Proteomes" id="UP000503336"/>
    </source>
</evidence>
<keyword evidence="2" id="KW-0472">Membrane</keyword>
<evidence type="ECO:0000256" key="2">
    <source>
        <dbReference type="SAM" id="Phobius"/>
    </source>
</evidence>
<feature type="transmembrane region" description="Helical" evidence="2">
    <location>
        <begin position="12"/>
        <end position="33"/>
    </location>
</feature>
<dbReference type="Gene3D" id="3.90.226.10">
    <property type="entry name" value="2-enoyl-CoA Hydratase, Chain A, domain 1"/>
    <property type="match status" value="1"/>
</dbReference>
<name>A0A7L5BXG2_9RHOB</name>
<protein>
    <recommendedName>
        <fullName evidence="5">Periplasmic protein-like protein</fullName>
    </recommendedName>
</protein>
<keyword evidence="4" id="KW-1185">Reference proteome</keyword>